<evidence type="ECO:0008006" key="4">
    <source>
        <dbReference type="Google" id="ProtNLM"/>
    </source>
</evidence>
<organism evidence="2 3">
    <name type="scientific">Phytophthora aleatoria</name>
    <dbReference type="NCBI Taxonomy" id="2496075"/>
    <lineage>
        <taxon>Eukaryota</taxon>
        <taxon>Sar</taxon>
        <taxon>Stramenopiles</taxon>
        <taxon>Oomycota</taxon>
        <taxon>Peronosporomycetes</taxon>
        <taxon>Peronosporales</taxon>
        <taxon>Peronosporaceae</taxon>
        <taxon>Phytophthora</taxon>
    </lineage>
</organism>
<dbReference type="Proteomes" id="UP000709295">
    <property type="component" value="Unassembled WGS sequence"/>
</dbReference>
<dbReference type="AlphaFoldDB" id="A0A8J5MD04"/>
<evidence type="ECO:0000256" key="1">
    <source>
        <dbReference type="SAM" id="MobiDB-lite"/>
    </source>
</evidence>
<keyword evidence="3" id="KW-1185">Reference proteome</keyword>
<comment type="caution">
    <text evidence="2">The sequence shown here is derived from an EMBL/GenBank/DDBJ whole genome shotgun (WGS) entry which is preliminary data.</text>
</comment>
<feature type="region of interest" description="Disordered" evidence="1">
    <location>
        <begin position="90"/>
        <end position="143"/>
    </location>
</feature>
<protein>
    <recommendedName>
        <fullName evidence="4">BED-type domain-containing protein</fullName>
    </recommendedName>
</protein>
<sequence>MAGGRPGAQVNSHFVQLKHIDKGPGDYWYNECRYCQAAFSNSETASRPARIIGRPRNFNSHLDKCEYYKAAQLQPASPLSAASAPSSAAAAPTLMQTPQSISSGTRAQSARREVRENTEASFRPQARRSWKAPRAGCTEPWPTKKRHFTRNEIKELERALGEMYAANHLSDRFIEDETVLRVFELLCPGITEMIPSRRVMGGKLLKSHAAWCLKKAVEALRIIQQRTGGCVNRLSDVWQNISKDHLLGCQLALFGVLLTYGLPPVSDRHDGLAIAEQLESVLKRAQQEGWDVGAIVTDNAG</sequence>
<gene>
    <name evidence="2" type="ORF">JG688_00015347</name>
</gene>
<name>A0A8J5MD04_9STRA</name>
<proteinExistence type="predicted"/>
<dbReference type="EMBL" id="JAENGY010001638">
    <property type="protein sequence ID" value="KAG6947915.1"/>
    <property type="molecule type" value="Genomic_DNA"/>
</dbReference>
<evidence type="ECO:0000313" key="2">
    <source>
        <dbReference type="EMBL" id="KAG6947915.1"/>
    </source>
</evidence>
<evidence type="ECO:0000313" key="3">
    <source>
        <dbReference type="Proteomes" id="UP000709295"/>
    </source>
</evidence>
<feature type="compositionally biased region" description="Polar residues" evidence="1">
    <location>
        <begin position="94"/>
        <end position="108"/>
    </location>
</feature>
<reference evidence="2" key="1">
    <citation type="submission" date="2021-01" db="EMBL/GenBank/DDBJ databases">
        <title>Phytophthora aleatoria, a newly-described species from Pinus radiata is distinct from Phytophthora cactorum isolates based on comparative genomics.</title>
        <authorList>
            <person name="Mcdougal R."/>
            <person name="Panda P."/>
            <person name="Williams N."/>
            <person name="Studholme D.J."/>
        </authorList>
    </citation>
    <scope>NUCLEOTIDE SEQUENCE</scope>
    <source>
        <strain evidence="2">NZFS 4037</strain>
    </source>
</reference>
<accession>A0A8J5MD04</accession>